<evidence type="ECO:0000313" key="2">
    <source>
        <dbReference type="Proteomes" id="UP000249354"/>
    </source>
</evidence>
<dbReference type="AlphaFoldDB" id="A0A2W4W0X2"/>
<reference evidence="2" key="1">
    <citation type="submission" date="2018-04" db="EMBL/GenBank/DDBJ databases">
        <authorList>
            <person name="Cornet L."/>
        </authorList>
    </citation>
    <scope>NUCLEOTIDE SEQUENCE [LARGE SCALE GENOMIC DNA]</scope>
</reference>
<organism evidence="1 2">
    <name type="scientific">Leptolyngbya foveolarum</name>
    <dbReference type="NCBI Taxonomy" id="47253"/>
    <lineage>
        <taxon>Bacteria</taxon>
        <taxon>Bacillati</taxon>
        <taxon>Cyanobacteriota</taxon>
        <taxon>Cyanophyceae</taxon>
        <taxon>Leptolyngbyales</taxon>
        <taxon>Leptolyngbyaceae</taxon>
        <taxon>Leptolyngbya group</taxon>
        <taxon>Leptolyngbya</taxon>
    </lineage>
</organism>
<name>A0A2W4W0X2_9CYAN</name>
<comment type="caution">
    <text evidence="1">The sequence shown here is derived from an EMBL/GenBank/DDBJ whole genome shotgun (WGS) entry which is preliminary data.</text>
</comment>
<dbReference type="Proteomes" id="UP000249354">
    <property type="component" value="Unassembled WGS sequence"/>
</dbReference>
<protein>
    <submittedName>
        <fullName evidence="1">Uncharacterized protein</fullName>
    </submittedName>
</protein>
<reference evidence="1 2" key="2">
    <citation type="submission" date="2018-06" db="EMBL/GenBank/DDBJ databases">
        <title>Metagenomic assembly of (sub)arctic Cyanobacteria and their associated microbiome from non-axenic cultures.</title>
        <authorList>
            <person name="Baurain D."/>
        </authorList>
    </citation>
    <scope>NUCLEOTIDE SEQUENCE [LARGE SCALE GENOMIC DNA]</scope>
    <source>
        <strain evidence="1">ULC129bin1</strain>
    </source>
</reference>
<dbReference type="EMBL" id="QBMC01000089">
    <property type="protein sequence ID" value="PZO15715.1"/>
    <property type="molecule type" value="Genomic_DNA"/>
</dbReference>
<proteinExistence type="predicted"/>
<evidence type="ECO:0000313" key="1">
    <source>
        <dbReference type="EMBL" id="PZO15715.1"/>
    </source>
</evidence>
<sequence>MAVETVGSPPPEANQLQAEVEKQLPNIIASFSEVLQKQFGFETVRVGGFTLVPAEASTENISCDETGCSVDSPPNK</sequence>
<gene>
    <name evidence="1" type="ORF">DCF25_13245</name>
</gene>
<accession>A0A2W4W0X2</accession>